<feature type="region of interest" description="Disordered" evidence="1">
    <location>
        <begin position="1"/>
        <end position="327"/>
    </location>
</feature>
<feature type="compositionally biased region" description="Basic and acidic residues" evidence="1">
    <location>
        <begin position="107"/>
        <end position="120"/>
    </location>
</feature>
<dbReference type="RefSeq" id="WP_106315128.1">
    <property type="nucleotide sequence ID" value="NZ_BOMO01000028.1"/>
</dbReference>
<evidence type="ECO:0000313" key="3">
    <source>
        <dbReference type="EMBL" id="PRX25374.1"/>
    </source>
</evidence>
<dbReference type="Proteomes" id="UP000239415">
    <property type="component" value="Unassembled WGS sequence"/>
</dbReference>
<protein>
    <submittedName>
        <fullName evidence="3">Uncharacterized protein</fullName>
    </submittedName>
</protein>
<reference evidence="3 4" key="1">
    <citation type="submission" date="2018-03" db="EMBL/GenBank/DDBJ databases">
        <title>Genomic Encyclopedia of Archaeal and Bacterial Type Strains, Phase II (KMG-II): from individual species to whole genera.</title>
        <authorList>
            <person name="Goeker M."/>
        </authorList>
    </citation>
    <scope>NUCLEOTIDE SEQUENCE [LARGE SCALE GENOMIC DNA]</scope>
    <source>
        <strain evidence="3 4">DSM 43146</strain>
    </source>
</reference>
<accession>A0A2T0KNQ1</accession>
<proteinExistence type="predicted"/>
<dbReference type="AlphaFoldDB" id="A0A2T0KNQ1"/>
<evidence type="ECO:0000256" key="2">
    <source>
        <dbReference type="SAM" id="Phobius"/>
    </source>
</evidence>
<keyword evidence="2" id="KW-0812">Transmembrane</keyword>
<feature type="compositionally biased region" description="Low complexity" evidence="1">
    <location>
        <begin position="256"/>
        <end position="305"/>
    </location>
</feature>
<keyword evidence="2" id="KW-1133">Transmembrane helix</keyword>
<keyword evidence="4" id="KW-1185">Reference proteome</keyword>
<keyword evidence="2" id="KW-0472">Membrane</keyword>
<gene>
    <name evidence="3" type="ORF">CLV67_10187</name>
</gene>
<feature type="region of interest" description="Disordered" evidence="1">
    <location>
        <begin position="339"/>
        <end position="375"/>
    </location>
</feature>
<dbReference type="EMBL" id="PVMZ01000001">
    <property type="protein sequence ID" value="PRX25374.1"/>
    <property type="molecule type" value="Genomic_DNA"/>
</dbReference>
<feature type="compositionally biased region" description="Low complexity" evidence="1">
    <location>
        <begin position="50"/>
        <end position="66"/>
    </location>
</feature>
<feature type="compositionally biased region" description="Basic and acidic residues" evidence="1">
    <location>
        <begin position="175"/>
        <end position="197"/>
    </location>
</feature>
<feature type="compositionally biased region" description="Gly residues" evidence="1">
    <location>
        <begin position="353"/>
        <end position="368"/>
    </location>
</feature>
<comment type="caution">
    <text evidence="3">The sequence shown here is derived from an EMBL/GenBank/DDBJ whole genome shotgun (WGS) entry which is preliminary data.</text>
</comment>
<feature type="transmembrane region" description="Helical" evidence="2">
    <location>
        <begin position="379"/>
        <end position="403"/>
    </location>
</feature>
<sequence>MDRSASAGAEQGEESPAGRLPYRRPSAREVAEEGDDKPLGWFGDPKPSESGSISSPAVAPGSPVVPSGGGADPAPPEFGPASPGGPGRVSFGFSDGPIGGARASRGRGSDDTGGLRRVSGDDTGSLRRVSADDTGSLRRISADDTGGLRRASADGDGLRARKRGRGDGSAAAELPQRRRGDTGDLPRVGRDDSDELPRRRRGDTSDDLPIVRKSGNGTDASSWPADADPFSVGIGTLPADAASTTSWPESLDADSSRSSSLGSGSSPGVSSRASSFDTGSSPASSEAGASRAGSGFSGASGFSAGQDATPWADGGAAGNSAGTGFAADWGRRDEPVVWADTLPPSVTSPAAPGGPGGPGAPGSPGGPGGLPPRRRQSRLVTAGMTVLGVVALAVVALTGVVYYSGDNQISDMLGGGGDDRVVSGPLEDRTLATFELLAATDRVQLRIADLGDDLYRISSPEGAGIKPSAEVREDRLRVDVTRDDAGTGGEVEVVLAAKVRWTIRFSGYSAERIVDLSEGRIKGIEMVGGTRRAEMTLADAAGTVPMKITGGVEELILRAPTGSPVRIKVGGGAGTVTAGSRTLRDVAPGSTLTPKDWTTGNRYDVDAVAPVTLLTVETT</sequence>
<organism evidence="3 4">
    <name type="scientific">Actinoplanes italicus</name>
    <dbReference type="NCBI Taxonomy" id="113567"/>
    <lineage>
        <taxon>Bacteria</taxon>
        <taxon>Bacillati</taxon>
        <taxon>Actinomycetota</taxon>
        <taxon>Actinomycetes</taxon>
        <taxon>Micromonosporales</taxon>
        <taxon>Micromonosporaceae</taxon>
        <taxon>Actinoplanes</taxon>
    </lineage>
</organism>
<evidence type="ECO:0000256" key="1">
    <source>
        <dbReference type="SAM" id="MobiDB-lite"/>
    </source>
</evidence>
<name>A0A2T0KNQ1_9ACTN</name>
<evidence type="ECO:0000313" key="4">
    <source>
        <dbReference type="Proteomes" id="UP000239415"/>
    </source>
</evidence>